<accession>A0A098VLZ2</accession>
<sequence length="109" mass="12130">MSTFTTPLVDGNQKSHHQKPVRVGDRLAHMGQALDDHLEAGTLTLAALKKQRSVLKGARSRALDMASSLGVSQTLIRWIDLRAKQDSVLFYSGIIFSIALLVFLYIYFL</sequence>
<keyword evidence="2" id="KW-1133">Transmembrane helix</keyword>
<feature type="transmembrane region" description="Helical" evidence="2">
    <location>
        <begin position="88"/>
        <end position="108"/>
    </location>
</feature>
<dbReference type="RefSeq" id="XP_013236558.1">
    <property type="nucleotide sequence ID" value="XM_013381104.1"/>
</dbReference>
<keyword evidence="2" id="KW-0812">Transmembrane</keyword>
<dbReference type="SUPFAM" id="SSF58038">
    <property type="entry name" value="SNARE fusion complex"/>
    <property type="match status" value="1"/>
</dbReference>
<feature type="region of interest" description="Disordered" evidence="1">
    <location>
        <begin position="1"/>
        <end position="20"/>
    </location>
</feature>
<comment type="caution">
    <text evidence="3">The sequence shown here is derived from an EMBL/GenBank/DDBJ whole genome shotgun (WGS) entry which is preliminary data.</text>
</comment>
<dbReference type="OrthoDB" id="158360at2759"/>
<evidence type="ECO:0000313" key="3">
    <source>
        <dbReference type="EMBL" id="KGG50122.1"/>
    </source>
</evidence>
<dbReference type="AlphaFoldDB" id="A0A098VLZ2"/>
<name>A0A098VLZ2_9MICR</name>
<reference evidence="3 4" key="1">
    <citation type="submission" date="2014-04" db="EMBL/GenBank/DDBJ databases">
        <title>A new species of microsporidia sheds light on the evolution of extreme parasitism.</title>
        <authorList>
            <person name="Haag K.L."/>
            <person name="James T.Y."/>
            <person name="Larsson R."/>
            <person name="Schaer T.M."/>
            <person name="Refardt D."/>
            <person name="Pombert J.-F."/>
            <person name="Ebert D."/>
        </authorList>
    </citation>
    <scope>NUCLEOTIDE SEQUENCE [LARGE SCALE GENOMIC DNA]</scope>
    <source>
        <strain evidence="3 4">UGP3</strain>
        <tissue evidence="3">Spores</tissue>
    </source>
</reference>
<gene>
    <name evidence="3" type="ORF">DI09_88p40</name>
</gene>
<dbReference type="Proteomes" id="UP000029725">
    <property type="component" value="Unassembled WGS sequence"/>
</dbReference>
<dbReference type="Pfam" id="PF12352">
    <property type="entry name" value="V-SNARE_C"/>
    <property type="match status" value="1"/>
</dbReference>
<keyword evidence="2" id="KW-0472">Membrane</keyword>
<keyword evidence="4" id="KW-1185">Reference proteome</keyword>
<dbReference type="GeneID" id="25260990"/>
<evidence type="ECO:0000256" key="1">
    <source>
        <dbReference type="SAM" id="MobiDB-lite"/>
    </source>
</evidence>
<dbReference type="VEuPathDB" id="MicrosporidiaDB:DI09_88p40"/>
<dbReference type="EMBL" id="JMKJ01000599">
    <property type="protein sequence ID" value="KGG50122.1"/>
    <property type="molecule type" value="Genomic_DNA"/>
</dbReference>
<evidence type="ECO:0000256" key="2">
    <source>
        <dbReference type="SAM" id="Phobius"/>
    </source>
</evidence>
<organism evidence="3 4">
    <name type="scientific">Mitosporidium daphniae</name>
    <dbReference type="NCBI Taxonomy" id="1485682"/>
    <lineage>
        <taxon>Eukaryota</taxon>
        <taxon>Fungi</taxon>
        <taxon>Fungi incertae sedis</taxon>
        <taxon>Microsporidia</taxon>
        <taxon>Mitosporidium</taxon>
    </lineage>
</organism>
<proteinExistence type="predicted"/>
<dbReference type="HOGENOM" id="CLU_2184582_0_0_1"/>
<evidence type="ECO:0000313" key="4">
    <source>
        <dbReference type="Proteomes" id="UP000029725"/>
    </source>
</evidence>
<protein>
    <submittedName>
        <fullName evidence="3">Membrin</fullName>
    </submittedName>
</protein>